<dbReference type="InParanoid" id="A0A5J5F8W2"/>
<evidence type="ECO:0000313" key="7">
    <source>
        <dbReference type="Proteomes" id="UP000326924"/>
    </source>
</evidence>
<dbReference type="InterPro" id="IPR038665">
    <property type="entry name" value="Voltage-dep_anion_channel_sf"/>
</dbReference>
<keyword evidence="2 5" id="KW-0812">Transmembrane</keyword>
<evidence type="ECO:0000256" key="4">
    <source>
        <dbReference type="ARBA" id="ARBA00023136"/>
    </source>
</evidence>
<dbReference type="GO" id="GO:0015140">
    <property type="term" value="F:malate transmembrane transporter activity"/>
    <property type="evidence" value="ECO:0007669"/>
    <property type="project" value="InterPro"/>
</dbReference>
<evidence type="ECO:0000256" key="2">
    <source>
        <dbReference type="ARBA" id="ARBA00022692"/>
    </source>
</evidence>
<gene>
    <name evidence="6" type="ORF">FN846DRAFT_902779</name>
</gene>
<dbReference type="Pfam" id="PF03595">
    <property type="entry name" value="SLAC1"/>
    <property type="match status" value="2"/>
</dbReference>
<feature type="transmembrane region" description="Helical" evidence="5">
    <location>
        <begin position="139"/>
        <end position="160"/>
    </location>
</feature>
<evidence type="ECO:0000256" key="5">
    <source>
        <dbReference type="SAM" id="Phobius"/>
    </source>
</evidence>
<proteinExistence type="predicted"/>
<keyword evidence="7" id="KW-1185">Reference proteome</keyword>
<name>A0A5J5F8W2_9PEZI</name>
<protein>
    <submittedName>
        <fullName evidence="6">Voltage-dependent anion channel-domain-containing protein</fullName>
    </submittedName>
</protein>
<comment type="subcellular location">
    <subcellularLocation>
        <location evidence="1">Membrane</location>
        <topology evidence="1">Multi-pass membrane protein</topology>
    </subcellularLocation>
</comment>
<dbReference type="GO" id="GO:0016020">
    <property type="term" value="C:membrane"/>
    <property type="evidence" value="ECO:0007669"/>
    <property type="project" value="UniProtKB-SubCell"/>
</dbReference>
<dbReference type="InterPro" id="IPR004695">
    <property type="entry name" value="SLAC1/Mae1/Ssu1/TehA"/>
</dbReference>
<keyword evidence="4 5" id="KW-0472">Membrane</keyword>
<reference evidence="6 7" key="1">
    <citation type="submission" date="2019-09" db="EMBL/GenBank/DDBJ databases">
        <title>Draft genome of the ectomycorrhizal ascomycete Sphaerosporella brunnea.</title>
        <authorList>
            <consortium name="DOE Joint Genome Institute"/>
            <person name="Benucci G.M."/>
            <person name="Marozzi G."/>
            <person name="Antonielli L."/>
            <person name="Sanchez S."/>
            <person name="Marco P."/>
            <person name="Wang X."/>
            <person name="Falini L.B."/>
            <person name="Barry K."/>
            <person name="Haridas S."/>
            <person name="Lipzen A."/>
            <person name="Labutti K."/>
            <person name="Grigoriev I.V."/>
            <person name="Murat C."/>
            <person name="Martin F."/>
            <person name="Albertini E."/>
            <person name="Donnini D."/>
            <person name="Bonito G."/>
        </authorList>
    </citation>
    <scope>NUCLEOTIDE SEQUENCE [LARGE SCALE GENOMIC DNA]</scope>
    <source>
        <strain evidence="6 7">Sb_GMNB300</strain>
    </source>
</reference>
<evidence type="ECO:0000256" key="1">
    <source>
        <dbReference type="ARBA" id="ARBA00004141"/>
    </source>
</evidence>
<feature type="transmembrane region" description="Helical" evidence="5">
    <location>
        <begin position="108"/>
        <end position="127"/>
    </location>
</feature>
<feature type="transmembrane region" description="Helical" evidence="5">
    <location>
        <begin position="25"/>
        <end position="47"/>
    </location>
</feature>
<accession>A0A5J5F8W2</accession>
<keyword evidence="3 5" id="KW-1133">Transmembrane helix</keyword>
<organism evidence="6 7">
    <name type="scientific">Sphaerosporella brunnea</name>
    <dbReference type="NCBI Taxonomy" id="1250544"/>
    <lineage>
        <taxon>Eukaryota</taxon>
        <taxon>Fungi</taxon>
        <taxon>Dikarya</taxon>
        <taxon>Ascomycota</taxon>
        <taxon>Pezizomycotina</taxon>
        <taxon>Pezizomycetes</taxon>
        <taxon>Pezizales</taxon>
        <taxon>Pyronemataceae</taxon>
        <taxon>Sphaerosporella</taxon>
    </lineage>
</organism>
<evidence type="ECO:0000256" key="3">
    <source>
        <dbReference type="ARBA" id="ARBA00022989"/>
    </source>
</evidence>
<dbReference type="AlphaFoldDB" id="A0A5J5F8W2"/>
<dbReference type="EMBL" id="VXIS01000014">
    <property type="protein sequence ID" value="KAA8913495.1"/>
    <property type="molecule type" value="Genomic_DNA"/>
</dbReference>
<dbReference type="Proteomes" id="UP000326924">
    <property type="component" value="Unassembled WGS sequence"/>
</dbReference>
<comment type="caution">
    <text evidence="6">The sequence shown here is derived from an EMBL/GenBank/DDBJ whole genome shotgun (WGS) entry which is preliminary data.</text>
</comment>
<feature type="transmembrane region" description="Helical" evidence="5">
    <location>
        <begin position="83"/>
        <end position="102"/>
    </location>
</feature>
<dbReference type="Gene3D" id="1.50.10.150">
    <property type="entry name" value="Voltage-dependent anion channel"/>
    <property type="match status" value="2"/>
</dbReference>
<evidence type="ECO:0000313" key="6">
    <source>
        <dbReference type="EMBL" id="KAA8913495.1"/>
    </source>
</evidence>
<dbReference type="PANTHER" id="PTHR31162">
    <property type="entry name" value="MALIC ACID TRANSPORT PROTEIN-RELATED"/>
    <property type="match status" value="1"/>
</dbReference>
<dbReference type="PANTHER" id="PTHR31162:SF3">
    <property type="entry name" value="TRANSPORTER_MALIC ACID TRANSPORT PROTEIN, PUTATIVE-RELATED"/>
    <property type="match status" value="1"/>
</dbReference>
<dbReference type="InterPro" id="IPR030185">
    <property type="entry name" value="Mae1"/>
</dbReference>
<dbReference type="OrthoDB" id="2901184at2759"/>
<feature type="transmembrane region" description="Helical" evidence="5">
    <location>
        <begin position="172"/>
        <end position="194"/>
    </location>
</feature>
<sequence>MSIGGASQVLIHIPFRFKGQYTLGATLYFLSLAVFTLSCICITLRFCRFRHTFLLSLRRPTESLPGVRRGNAAGRGVIRGRNVYCLTALLFTVLIHMSKHTVENMTPLWTFPIYPLLLTGPTAGAIAPSQSQPHALQMGIAGLAFQGIGFTIALMIYSAYIYRLMTNKLPAAARPGMFVSVGPCAFTVIGLVNLG</sequence>